<dbReference type="GO" id="GO:0008270">
    <property type="term" value="F:zinc ion binding"/>
    <property type="evidence" value="ECO:0007669"/>
    <property type="project" value="UniProtKB-KW"/>
</dbReference>
<feature type="region of interest" description="Disordered" evidence="5">
    <location>
        <begin position="177"/>
        <end position="249"/>
    </location>
</feature>
<evidence type="ECO:0000313" key="9">
    <source>
        <dbReference type="EnsemblMetazoa" id="ADAC005101-PA"/>
    </source>
</evidence>
<evidence type="ECO:0008006" key="11">
    <source>
        <dbReference type="Google" id="ProtNLM"/>
    </source>
</evidence>
<dbReference type="InterPro" id="IPR002999">
    <property type="entry name" value="Tudor"/>
</dbReference>
<dbReference type="AlphaFoldDB" id="W5JJW1"/>
<feature type="compositionally biased region" description="Low complexity" evidence="5">
    <location>
        <begin position="275"/>
        <end position="286"/>
    </location>
</feature>
<keyword evidence="10" id="KW-1185">Reference proteome</keyword>
<dbReference type="EnsemblMetazoa" id="ADAC005101-RA">
    <property type="protein sequence ID" value="ADAC005101-PA"/>
    <property type="gene ID" value="ADAC005101"/>
</dbReference>
<evidence type="ECO:0000256" key="2">
    <source>
        <dbReference type="ARBA" id="ARBA00022771"/>
    </source>
</evidence>
<feature type="region of interest" description="Disordered" evidence="5">
    <location>
        <begin position="261"/>
        <end position="353"/>
    </location>
</feature>
<sequence length="752" mass="85540">MMKSLEFDKTSLRATFDPSAVNIRMVAKQQSKCKKVFIPMDNEALAYIYYKSEEDAEKGLQELRYTPGVISISYNIRKQLNPSITPQNGNAVTLPATPKPSYHDPEPFPMLPKCAKCFAWPVIRRCGVCGTCYCDVNCQKQDWPLHKEICMPNLFIDPALKEEASKITPEQKMQYYAKQKPPTANDSPDALMKQAKQKDPENLHQEHCRPYHQQGDRGETLPSVQSGEKQQNNIPAQQDSQNCKEKDGKVLQQEFQRENCHQEKFQQKKEKKSQQKQPNQEPSQKQCRQEIQKKPKEKPSQQEPQQKGSQQEPKKEIQQKQLKQEPPQKPPQKQQKPQNNQPQPEPPKEQQQLLNKLPLRALVARAKEESKRRVLQQGSFPSVGSEVKIAHVAENTMFIFEAGSGSTGQPSQYLKFIERCFVGGEAAQKYLIHAPVPGDIVYSPFEEVYYRAEVRSVTDDKAIVFFTDFGNTETLEWKKFKEIEDPEIKYADRLIHEVQIEHLPTFTDFVRMQLQALEGEAFELSNVVDIPNSKTKMVELRHLREMLLKKPMASPDDQTQPAVVPPDPKSYVPVSIAELSEVCIPYGDGIELMIIDAGELYDASHRLAVIDIARNDAFAKVLAEVCKYGEADSNVYSPEESHHLCLVQCDGIWSRGVPLATGSQETSNPYCLLDLGIIKSIESTHVRRFPQALSRKLYVADCIVQNPETLCKLATEGVQNTELLTGKMIKVNVIPKKNKDDEIQQIRIISVN</sequence>
<protein>
    <recommendedName>
        <fullName evidence="11">MYND-type domain-containing protein</fullName>
    </recommendedName>
</protein>
<dbReference type="Gene3D" id="2.30.30.140">
    <property type="match status" value="1"/>
</dbReference>
<feature type="compositionally biased region" description="Basic and acidic residues" evidence="5">
    <location>
        <begin position="196"/>
        <end position="219"/>
    </location>
</feature>
<feature type="domain" description="MYND-type" evidence="7">
    <location>
        <begin position="114"/>
        <end position="150"/>
    </location>
</feature>
<feature type="compositionally biased region" description="Basic and acidic residues" evidence="5">
    <location>
        <begin position="287"/>
        <end position="300"/>
    </location>
</feature>
<dbReference type="HOGENOM" id="CLU_021604_0_0_1"/>
<evidence type="ECO:0000259" key="7">
    <source>
        <dbReference type="PROSITE" id="PS50865"/>
    </source>
</evidence>
<evidence type="ECO:0000313" key="8">
    <source>
        <dbReference type="EMBL" id="ETN63190.1"/>
    </source>
</evidence>
<dbReference type="VEuPathDB" id="VectorBase:ADAC005101"/>
<feature type="compositionally biased region" description="Polar residues" evidence="5">
    <location>
        <begin position="222"/>
        <end position="241"/>
    </location>
</feature>
<dbReference type="PROSITE" id="PS50865">
    <property type="entry name" value="ZF_MYND_2"/>
    <property type="match status" value="1"/>
</dbReference>
<dbReference type="Proteomes" id="UP000000673">
    <property type="component" value="Unassembled WGS sequence"/>
</dbReference>
<reference evidence="8" key="2">
    <citation type="submission" date="2010-05" db="EMBL/GenBank/DDBJ databases">
        <authorList>
            <person name="Almeida L.G."/>
            <person name="Nicolas M.F."/>
            <person name="Souza R.C."/>
            <person name="Vasconcelos A.T.R."/>
        </authorList>
    </citation>
    <scope>NUCLEOTIDE SEQUENCE</scope>
</reference>
<reference evidence="8" key="3">
    <citation type="journal article" date="2013" name="Nucleic Acids Res.">
        <title>The genome of Anopheles darlingi, the main neotropical malaria vector.</title>
        <authorList>
            <person name="Marinotti O."/>
            <person name="Cerqueira G.C."/>
            <person name="de Almeida L.G."/>
            <person name="Ferro M.I."/>
            <person name="Loreto E.L."/>
            <person name="Zaha A."/>
            <person name="Teixeira S.M."/>
            <person name="Wespiser A.R."/>
            <person name="Almeida E Silva A."/>
            <person name="Schlindwein A.D."/>
            <person name="Pacheco A.C."/>
            <person name="Silva A.L."/>
            <person name="Graveley B.R."/>
            <person name="Walenz B.P."/>
            <person name="Lima Bde A."/>
            <person name="Ribeiro C.A."/>
            <person name="Nunes-Silva C.G."/>
            <person name="de Carvalho C.R."/>
            <person name="Soares C.M."/>
            <person name="de Menezes C.B."/>
            <person name="Matiolli C."/>
            <person name="Caffrey D."/>
            <person name="Araujo D.A."/>
            <person name="de Oliveira D.M."/>
            <person name="Golenbock D."/>
            <person name="Grisard E.C."/>
            <person name="Fantinatti-Garboggini F."/>
            <person name="de Carvalho F.M."/>
            <person name="Barcellos F.G."/>
            <person name="Prosdocimi F."/>
            <person name="May G."/>
            <person name="Azevedo Junior G.M."/>
            <person name="Guimaraes G.M."/>
            <person name="Goldman G.H."/>
            <person name="Padilha I.Q."/>
            <person name="Batista Jda S."/>
            <person name="Ferro J.A."/>
            <person name="Ribeiro J.M."/>
            <person name="Fietto J.L."/>
            <person name="Dabbas K.M."/>
            <person name="Cerdeira L."/>
            <person name="Agnez-Lima L.F."/>
            <person name="Brocchi M."/>
            <person name="de Carvalho M.O."/>
            <person name="Teixeira Mde M."/>
            <person name="Diniz Maia Mde M."/>
            <person name="Goldman M.H."/>
            <person name="Cruz Schneider M.P."/>
            <person name="Felipe M.S."/>
            <person name="Hungria M."/>
            <person name="Nicolas M.F."/>
            <person name="Pereira M."/>
            <person name="Montes M.A."/>
            <person name="Cantao M.E."/>
            <person name="Vincentz M."/>
            <person name="Rafael M.S."/>
            <person name="Silverman N."/>
            <person name="Stoco P.H."/>
            <person name="Souza R.C."/>
            <person name="Vicentini R."/>
            <person name="Gazzinelli R.T."/>
            <person name="Neves Rde O."/>
            <person name="Silva R."/>
            <person name="Astolfi-Filho S."/>
            <person name="Maciel T.E."/>
            <person name="Urmenyi T.P."/>
            <person name="Tadei W.P."/>
            <person name="Camargo E.P."/>
            <person name="de Vasconcelos A.T."/>
        </authorList>
    </citation>
    <scope>NUCLEOTIDE SEQUENCE</scope>
</reference>
<dbReference type="PROSITE" id="PS50304">
    <property type="entry name" value="TUDOR"/>
    <property type="match status" value="1"/>
</dbReference>
<dbReference type="SUPFAM" id="SSF144232">
    <property type="entry name" value="HIT/MYND zinc finger-like"/>
    <property type="match status" value="1"/>
</dbReference>
<reference evidence="8 10" key="1">
    <citation type="journal article" date="2010" name="BMC Genomics">
        <title>Combination of measures distinguishes pre-miRNAs from other stem-loops in the genome of the newly sequenced Anopheles darlingi.</title>
        <authorList>
            <person name="Mendes N.D."/>
            <person name="Freitas A.T."/>
            <person name="Vasconcelos A.T."/>
            <person name="Sagot M.F."/>
        </authorList>
    </citation>
    <scope>NUCLEOTIDE SEQUENCE</scope>
</reference>
<evidence type="ECO:0000259" key="6">
    <source>
        <dbReference type="PROSITE" id="PS50304"/>
    </source>
</evidence>
<dbReference type="Gene3D" id="6.10.140.2220">
    <property type="match status" value="1"/>
</dbReference>
<evidence type="ECO:0000256" key="3">
    <source>
        <dbReference type="ARBA" id="ARBA00022833"/>
    </source>
</evidence>
<dbReference type="EMBL" id="ADMH02001283">
    <property type="protein sequence ID" value="ETN63190.1"/>
    <property type="molecule type" value="Genomic_DNA"/>
</dbReference>
<evidence type="ECO:0000256" key="4">
    <source>
        <dbReference type="PROSITE-ProRule" id="PRU00134"/>
    </source>
</evidence>
<feature type="domain" description="Tudor" evidence="6">
    <location>
        <begin position="434"/>
        <end position="490"/>
    </location>
</feature>
<dbReference type="SUPFAM" id="SSF63748">
    <property type="entry name" value="Tudor/PWWP/MBT"/>
    <property type="match status" value="1"/>
</dbReference>
<keyword evidence="1" id="KW-0479">Metal-binding</keyword>
<evidence type="ECO:0000256" key="1">
    <source>
        <dbReference type="ARBA" id="ARBA00022723"/>
    </source>
</evidence>
<dbReference type="SMART" id="SM00333">
    <property type="entry name" value="TUDOR"/>
    <property type="match status" value="1"/>
</dbReference>
<dbReference type="Pfam" id="PF00567">
    <property type="entry name" value="TUDOR"/>
    <property type="match status" value="1"/>
</dbReference>
<proteinExistence type="predicted"/>
<dbReference type="STRING" id="43151.W5JJW1"/>
<dbReference type="VEuPathDB" id="VectorBase:ADAR2_010092"/>
<reference evidence="9" key="4">
    <citation type="submission" date="2015-06" db="UniProtKB">
        <authorList>
            <consortium name="EnsemblMetazoa"/>
        </authorList>
    </citation>
    <scope>IDENTIFICATION</scope>
</reference>
<gene>
    <name evidence="8" type="ORF">AND_005101</name>
</gene>
<accession>W5JJW1</accession>
<dbReference type="eggNOG" id="ENOG502T8EJ">
    <property type="taxonomic scope" value="Eukaryota"/>
</dbReference>
<feature type="compositionally biased region" description="Low complexity" evidence="5">
    <location>
        <begin position="319"/>
        <end position="342"/>
    </location>
</feature>
<keyword evidence="2 4" id="KW-0863">Zinc-finger</keyword>
<evidence type="ECO:0000256" key="5">
    <source>
        <dbReference type="SAM" id="MobiDB-lite"/>
    </source>
</evidence>
<dbReference type="Pfam" id="PF01753">
    <property type="entry name" value="zf-MYND"/>
    <property type="match status" value="1"/>
</dbReference>
<name>W5JJW1_ANODA</name>
<dbReference type="OMA" id="AELMITH"/>
<keyword evidence="3" id="KW-0862">Zinc</keyword>
<dbReference type="InterPro" id="IPR002893">
    <property type="entry name" value="Znf_MYND"/>
</dbReference>
<feature type="compositionally biased region" description="Low complexity" evidence="5">
    <location>
        <begin position="301"/>
        <end position="311"/>
    </location>
</feature>
<organism evidence="8">
    <name type="scientific">Anopheles darlingi</name>
    <name type="common">Mosquito</name>
    <dbReference type="NCBI Taxonomy" id="43151"/>
    <lineage>
        <taxon>Eukaryota</taxon>
        <taxon>Metazoa</taxon>
        <taxon>Ecdysozoa</taxon>
        <taxon>Arthropoda</taxon>
        <taxon>Hexapoda</taxon>
        <taxon>Insecta</taxon>
        <taxon>Pterygota</taxon>
        <taxon>Neoptera</taxon>
        <taxon>Endopterygota</taxon>
        <taxon>Diptera</taxon>
        <taxon>Nematocera</taxon>
        <taxon>Culicoidea</taxon>
        <taxon>Culicidae</taxon>
        <taxon>Anophelinae</taxon>
        <taxon>Anopheles</taxon>
    </lineage>
</organism>
<evidence type="ECO:0000313" key="10">
    <source>
        <dbReference type="Proteomes" id="UP000000673"/>
    </source>
</evidence>